<evidence type="ECO:0000256" key="5">
    <source>
        <dbReference type="ARBA" id="ARBA00023014"/>
    </source>
</evidence>
<dbReference type="SUPFAM" id="SSF102114">
    <property type="entry name" value="Radical SAM enzymes"/>
    <property type="match status" value="1"/>
</dbReference>
<dbReference type="Pfam" id="PF08497">
    <property type="entry name" value="Radical_SAM_N"/>
    <property type="match status" value="1"/>
</dbReference>
<reference evidence="9 10" key="1">
    <citation type="submission" date="2021-03" db="EMBL/GenBank/DDBJ databases">
        <title>Genomic Encyclopedia of Type Strains, Phase IV (KMG-IV): sequencing the most valuable type-strain genomes for metagenomic binning, comparative biology and taxonomic classification.</title>
        <authorList>
            <person name="Goeker M."/>
        </authorList>
    </citation>
    <scope>NUCLEOTIDE SEQUENCE [LARGE SCALE GENOMIC DNA]</scope>
    <source>
        <strain evidence="9 10">DSM 28650</strain>
    </source>
</reference>
<dbReference type="SMART" id="SM00729">
    <property type="entry name" value="Elp3"/>
    <property type="match status" value="1"/>
</dbReference>
<dbReference type="Gene3D" id="3.80.30.20">
    <property type="entry name" value="tm_1862 like domain"/>
    <property type="match status" value="1"/>
</dbReference>
<evidence type="ECO:0000256" key="3">
    <source>
        <dbReference type="ARBA" id="ARBA00022723"/>
    </source>
</evidence>
<feature type="binding site" evidence="6">
    <location>
        <position position="314"/>
    </location>
    <ligand>
        <name>[4Fe-4S] cluster</name>
        <dbReference type="ChEBI" id="CHEBI:49883"/>
        <note>4Fe-4S-S-AdoMet</note>
    </ligand>
</feature>
<keyword evidence="4 6" id="KW-0408">Iron</keyword>
<keyword evidence="2 6" id="KW-0949">S-adenosyl-L-methionine</keyword>
<proteinExistence type="inferred from homology"/>
<accession>A0ABS4K540</accession>
<dbReference type="InterPro" id="IPR022946">
    <property type="entry name" value="UPF0313"/>
</dbReference>
<feature type="domain" description="Radical SAM core" evidence="8">
    <location>
        <begin position="296"/>
        <end position="567"/>
    </location>
</feature>
<evidence type="ECO:0000256" key="2">
    <source>
        <dbReference type="ARBA" id="ARBA00022691"/>
    </source>
</evidence>
<dbReference type="SFLD" id="SFLDG01082">
    <property type="entry name" value="B12-binding_domain_containing"/>
    <property type="match status" value="1"/>
</dbReference>
<comment type="cofactor">
    <cofactor evidence="6">
        <name>[4Fe-4S] cluster</name>
        <dbReference type="ChEBI" id="CHEBI:49883"/>
    </cofactor>
    <text evidence="6">Binds 1 [4Fe-4S] cluster. The cluster is coordinated with 3 cysteines and an exchangeable S-adenosyl-L-methionine.</text>
</comment>
<dbReference type="SFLD" id="SFLDG01069">
    <property type="entry name" value="UPF0313"/>
    <property type="match status" value="1"/>
</dbReference>
<feature type="binding site" evidence="6">
    <location>
        <position position="310"/>
    </location>
    <ligand>
        <name>[4Fe-4S] cluster</name>
        <dbReference type="ChEBI" id="CHEBI:49883"/>
        <note>4Fe-4S-S-AdoMet</note>
    </ligand>
</feature>
<organism evidence="9 10">
    <name type="scientific">Clostridium punense</name>
    <dbReference type="NCBI Taxonomy" id="1054297"/>
    <lineage>
        <taxon>Bacteria</taxon>
        <taxon>Bacillati</taxon>
        <taxon>Bacillota</taxon>
        <taxon>Clostridia</taxon>
        <taxon>Eubacteriales</taxon>
        <taxon>Clostridiaceae</taxon>
        <taxon>Clostridium</taxon>
    </lineage>
</organism>
<dbReference type="HAMAP" id="MF_01251">
    <property type="entry name" value="UPF0313"/>
    <property type="match status" value="1"/>
</dbReference>
<keyword evidence="10" id="KW-1185">Reference proteome</keyword>
<evidence type="ECO:0000256" key="4">
    <source>
        <dbReference type="ARBA" id="ARBA00023004"/>
    </source>
</evidence>
<sequence>MNINKNFLPVSKEDMKERQISQLDFIVITGDAYIDHPSFGTSIIGRLLEDQGFTVGIIAQPKWDNTDDFKKLGKPKYGFLISSGNIDSMVNHYTAAKKKRRDDLYSPGGKSGFRPNRAVTVYSNRAREAYKDVPIILGGIEASLRRFAHYDYWDDKIRKSILLDSKADLLIYGMGEKPIIEVANLLSYGMDVSKITSIRGTSYVTKDISSLKDYAMLPSFDEITTDKAAYAESYKIASEEQDAIRGKTLIEPYDNRYVVQNPPQFPLTTEEMDRVYKLPFTRTYHPSYEAMGGIPALNEVKFSITSHRGCFGSCSFCALTYHQGRVIQNRSQNSIIEEAKLLTDDNDFKGYIHDIGGPTANFRHKACKKQEKHGVCKDRQCMFPTPCKNLIVDHTEYLSLLRKVRTLPKVKKVFVRSGIRYDYLIHDKNTKFFEELCEHHISGQLKVAPEHISNKVLGQMGKPSKEVYEKFKRKYSEINKKLDKNQFVVPYLMSSHPGSDMRAAVELAEYINTMGYMPEQVQDFYPTPGSLSTTIYYTGINPLTKEKIYVPTNQREKNMQRALMQFKNPENHSLVRDALVKARREDLIGYDKRCLITPTPPKATSSFKTKDKKSHKTVSTKEVSKISRTSSTKNSKHVKKQSSR</sequence>
<dbReference type="PANTHER" id="PTHR32331">
    <property type="entry name" value="UPF0313 PROTEIN YGIQ"/>
    <property type="match status" value="1"/>
</dbReference>
<evidence type="ECO:0000256" key="7">
    <source>
        <dbReference type="SAM" id="MobiDB-lite"/>
    </source>
</evidence>
<dbReference type="PANTHER" id="PTHR32331:SF0">
    <property type="entry name" value="UPF0313 PROTEIN YGIQ"/>
    <property type="match status" value="1"/>
</dbReference>
<name>A0ABS4K540_9CLOT</name>
<comment type="caution">
    <text evidence="9">The sequence shown here is derived from an EMBL/GenBank/DDBJ whole genome shotgun (WGS) entry which is preliminary data.</text>
</comment>
<dbReference type="NCBIfam" id="TIGR03904">
    <property type="entry name" value="SAM_YgiQ"/>
    <property type="match status" value="1"/>
</dbReference>
<dbReference type="InterPro" id="IPR013704">
    <property type="entry name" value="UPF0313_N"/>
</dbReference>
<dbReference type="PROSITE" id="PS51918">
    <property type="entry name" value="RADICAL_SAM"/>
    <property type="match status" value="1"/>
</dbReference>
<dbReference type="Proteomes" id="UP001519308">
    <property type="component" value="Unassembled WGS sequence"/>
</dbReference>
<dbReference type="RefSeq" id="WP_209649548.1">
    <property type="nucleotide sequence ID" value="NZ_JAGGLL010000014.1"/>
</dbReference>
<dbReference type="InterPro" id="IPR058240">
    <property type="entry name" value="rSAM_sf"/>
</dbReference>
<feature type="binding site" evidence="6">
    <location>
        <position position="317"/>
    </location>
    <ligand>
        <name>[4Fe-4S] cluster</name>
        <dbReference type="ChEBI" id="CHEBI:49883"/>
        <note>4Fe-4S-S-AdoMet</note>
    </ligand>
</feature>
<feature type="region of interest" description="Disordered" evidence="7">
    <location>
        <begin position="599"/>
        <end position="644"/>
    </location>
</feature>
<keyword evidence="5 6" id="KW-0411">Iron-sulfur</keyword>
<dbReference type="EMBL" id="JAGGLL010000014">
    <property type="protein sequence ID" value="MBP2022261.1"/>
    <property type="molecule type" value="Genomic_DNA"/>
</dbReference>
<gene>
    <name evidence="9" type="ORF">J2Z44_002062</name>
</gene>
<dbReference type="InterPro" id="IPR007197">
    <property type="entry name" value="rSAM"/>
</dbReference>
<comment type="similarity">
    <text evidence="6">Belongs to the UPF0313 family.</text>
</comment>
<feature type="compositionally biased region" description="Basic residues" evidence="7">
    <location>
        <begin position="634"/>
        <end position="644"/>
    </location>
</feature>
<dbReference type="InterPro" id="IPR024560">
    <property type="entry name" value="UPF0313_C"/>
</dbReference>
<protein>
    <submittedName>
        <fullName evidence="9">Radical SAM protein YgiQ</fullName>
    </submittedName>
</protein>
<evidence type="ECO:0000259" key="8">
    <source>
        <dbReference type="PROSITE" id="PS51918"/>
    </source>
</evidence>
<evidence type="ECO:0000313" key="10">
    <source>
        <dbReference type="Proteomes" id="UP001519308"/>
    </source>
</evidence>
<evidence type="ECO:0000256" key="1">
    <source>
        <dbReference type="ARBA" id="ARBA00022485"/>
    </source>
</evidence>
<dbReference type="InterPro" id="IPR023404">
    <property type="entry name" value="rSAM_horseshoe"/>
</dbReference>
<evidence type="ECO:0000313" key="9">
    <source>
        <dbReference type="EMBL" id="MBP2022261.1"/>
    </source>
</evidence>
<keyword evidence="3 6" id="KW-0479">Metal-binding</keyword>
<dbReference type="InterPro" id="IPR006638">
    <property type="entry name" value="Elp3/MiaA/NifB-like_rSAM"/>
</dbReference>
<dbReference type="SFLD" id="SFLDS00029">
    <property type="entry name" value="Radical_SAM"/>
    <property type="match status" value="1"/>
</dbReference>
<dbReference type="Pfam" id="PF11842">
    <property type="entry name" value="DUF3362"/>
    <property type="match status" value="1"/>
</dbReference>
<keyword evidence="1 6" id="KW-0004">4Fe-4S</keyword>
<evidence type="ECO:0000256" key="6">
    <source>
        <dbReference type="HAMAP-Rule" id="MF_01251"/>
    </source>
</evidence>